<dbReference type="InterPro" id="IPR004352">
    <property type="entry name" value="GH114_TIM-barrel"/>
</dbReference>
<dbReference type="InterPro" id="IPR017853">
    <property type="entry name" value="GH"/>
</dbReference>
<evidence type="ECO:0000259" key="1">
    <source>
        <dbReference type="Pfam" id="PF03537"/>
    </source>
</evidence>
<dbReference type="InterPro" id="IPR011330">
    <property type="entry name" value="Glyco_hydro/deAcase_b/a-brl"/>
</dbReference>
<dbReference type="PIRSF" id="PIRSF029570">
    <property type="entry name" value="UCP029570"/>
    <property type="match status" value="1"/>
</dbReference>
<dbReference type="PANTHER" id="PTHR35882:SF2">
    <property type="entry name" value="PELA"/>
    <property type="match status" value="1"/>
</dbReference>
<reference evidence="2 3" key="1">
    <citation type="submission" date="2012-09" db="EMBL/GenBank/DDBJ databases">
        <title>Genome Sequence of alkane-degrading Bacterium Alcanivorax jadensis T9.</title>
        <authorList>
            <person name="Lai Q."/>
            <person name="Shao Z."/>
        </authorList>
    </citation>
    <scope>NUCLEOTIDE SEQUENCE [LARGE SCALE GENOMIC DNA]</scope>
    <source>
        <strain evidence="2 3">T9</strain>
    </source>
</reference>
<keyword evidence="3" id="KW-1185">Reference proteome</keyword>
<evidence type="ECO:0000313" key="3">
    <source>
        <dbReference type="Proteomes" id="UP000029443"/>
    </source>
</evidence>
<sequence>MPDSFRDQRFYAYVSLGEVLASRPYFANLKPEWLLGENPDWGSHIFDLSSPGLRDFLLKQVIAPLWQQGYRGFFFDTLDSYQLVAKTPEQREQQRQGLAALINQISQRYPRARFIFNRGFELMPMVEAPVDAIAAESLYQRWEAGKQRYAPVPEEDRQWLLNQFATMRDQYQVDTIAIDYAPPAEREQARELARKIAGHGVIPWITNPELDMLGLGVREVLPRQVLLVHGGSNERFWELSDAVRYGLMPLQFQGLVPDIRAINSTMPAGTLQGRYAGIVVWLEEEELADADFEAWLVEQKDAGVPIAMLGYPAVDPVGPNAQTFGFEGRPTPLSPPAITRQHEAMGFELALPKLIELSSPLHNSSAQPWLELRAGEHTYTPAATTPWGGYVFQPFMIRSILPGEKGEGLDRWVVNPLTFIREALQLPDMPIPDVTTENGRRLLFAHMDGDGFPSLAEVKGYQGQTDARVLLEEVLKRFDVPTTISVIEGEVAAHGLYPKMSAELEQIAREMFALPHVEAATHTYSHPFYWYDAQQMPGELYGPEGQLRLPIPDYQMDPVREVVGSAQYINDNLLAGGKRTEMVLWSGDTLPTPEALAAARRGNLLNMNGSDTIITHSAPTWTLIKGIGLPKGDEYQVYAPNQNENIYTNEWSGPFYGFERVLETFELTESPYRFKPVNIYYHTYIASKTAALESLLRVYRWAQSQPLHPVFASDYARKVLDFNTMVIARDNDGWRVKGNGELRTLRLPEALPLPALTNNTHGVAGYREDGPGRYLHLSGAAAHWQSGSNSLPYLQQANGRLTTFARNDDGMQFSLAGHTNLEFAIGNADGCSLNHNDEPLKPVRRDGTLYHYRSAKHELEELWLHCSH</sequence>
<dbReference type="PANTHER" id="PTHR35882">
    <property type="entry name" value="PELA"/>
    <property type="match status" value="1"/>
</dbReference>
<dbReference type="EMBL" id="ARXU01000006">
    <property type="protein sequence ID" value="KGD61084.1"/>
    <property type="molecule type" value="Genomic_DNA"/>
</dbReference>
<name>A0ABR4WCC4_9GAMM</name>
<protein>
    <recommendedName>
        <fullName evidence="1">Glycoside-hydrolase family GH114 TIM-barrel domain-containing protein</fullName>
    </recommendedName>
</protein>
<dbReference type="SUPFAM" id="SSF88713">
    <property type="entry name" value="Glycoside hydrolase/deacetylase"/>
    <property type="match status" value="1"/>
</dbReference>
<dbReference type="InterPro" id="IPR016925">
    <property type="entry name" value="UCP029570"/>
</dbReference>
<dbReference type="Proteomes" id="UP000029443">
    <property type="component" value="Unassembled WGS sequence"/>
</dbReference>
<dbReference type="Gene3D" id="3.20.20.70">
    <property type="entry name" value="Aldolase class I"/>
    <property type="match status" value="1"/>
</dbReference>
<organism evidence="2 3">
    <name type="scientific">Alcanivorax jadensis T9</name>
    <dbReference type="NCBI Taxonomy" id="1177181"/>
    <lineage>
        <taxon>Bacteria</taxon>
        <taxon>Pseudomonadati</taxon>
        <taxon>Pseudomonadota</taxon>
        <taxon>Gammaproteobacteria</taxon>
        <taxon>Oceanospirillales</taxon>
        <taxon>Alcanivoracaceae</taxon>
        <taxon>Alcanivorax</taxon>
    </lineage>
</organism>
<accession>A0ABR4WCC4</accession>
<comment type="caution">
    <text evidence="2">The sequence shown here is derived from an EMBL/GenBank/DDBJ whole genome shotgun (WGS) entry which is preliminary data.</text>
</comment>
<feature type="domain" description="Glycoside-hydrolase family GH114 TIM-barrel" evidence="1">
    <location>
        <begin position="11"/>
        <end position="211"/>
    </location>
</feature>
<dbReference type="SUPFAM" id="SSF51445">
    <property type="entry name" value="(Trans)glycosidases"/>
    <property type="match status" value="1"/>
</dbReference>
<proteinExistence type="predicted"/>
<gene>
    <name evidence="2" type="ORF">T9A_01944</name>
</gene>
<dbReference type="Pfam" id="PF03537">
    <property type="entry name" value="Glyco_hydro_114"/>
    <property type="match status" value="1"/>
</dbReference>
<dbReference type="InterPro" id="IPR013785">
    <property type="entry name" value="Aldolase_TIM"/>
</dbReference>
<dbReference type="CDD" id="cd10922">
    <property type="entry name" value="CE4_PelA_like_C"/>
    <property type="match status" value="1"/>
</dbReference>
<dbReference type="RefSeq" id="WP_232222066.1">
    <property type="nucleotide sequence ID" value="NZ_ARXU01000006.1"/>
</dbReference>
<evidence type="ECO:0000313" key="2">
    <source>
        <dbReference type="EMBL" id="KGD61084.1"/>
    </source>
</evidence>